<gene>
    <name evidence="2" type="ORF">EYF80_053762</name>
</gene>
<dbReference type="Proteomes" id="UP000314294">
    <property type="component" value="Unassembled WGS sequence"/>
</dbReference>
<evidence type="ECO:0000313" key="2">
    <source>
        <dbReference type="EMBL" id="TNN36070.1"/>
    </source>
</evidence>
<organism evidence="2 3">
    <name type="scientific">Liparis tanakae</name>
    <name type="common">Tanaka's snailfish</name>
    <dbReference type="NCBI Taxonomy" id="230148"/>
    <lineage>
        <taxon>Eukaryota</taxon>
        <taxon>Metazoa</taxon>
        <taxon>Chordata</taxon>
        <taxon>Craniata</taxon>
        <taxon>Vertebrata</taxon>
        <taxon>Euteleostomi</taxon>
        <taxon>Actinopterygii</taxon>
        <taxon>Neopterygii</taxon>
        <taxon>Teleostei</taxon>
        <taxon>Neoteleostei</taxon>
        <taxon>Acanthomorphata</taxon>
        <taxon>Eupercaria</taxon>
        <taxon>Perciformes</taxon>
        <taxon>Cottioidei</taxon>
        <taxon>Cottales</taxon>
        <taxon>Liparidae</taxon>
        <taxon>Liparis</taxon>
    </lineage>
</organism>
<keyword evidence="3" id="KW-1185">Reference proteome</keyword>
<sequence length="208" mass="21503">MSTALHNLGSWQDLDMSIETASAGVPSRAPLQVLDQRSSSVGTDIISGSSSVGTDIISGSSSVGTDIISGSSSVGTDIISGSSSVGTDIISGSSSVGTDLRVFIGGYRYNLRAFFGGYISQGLHRAGSSEDRALLFDFTDDADVFPNTERDGWAPAALGGPGWIYPQKEKEESFVPSGESLDFPAEGSSSQPRTSPADLNTTCSSCVI</sequence>
<accession>A0A4Z2F5E1</accession>
<feature type="compositionally biased region" description="Polar residues" evidence="1">
    <location>
        <begin position="187"/>
        <end position="208"/>
    </location>
</feature>
<name>A0A4Z2F5E1_9TELE</name>
<reference evidence="2 3" key="1">
    <citation type="submission" date="2019-03" db="EMBL/GenBank/DDBJ databases">
        <title>First draft genome of Liparis tanakae, snailfish: a comprehensive survey of snailfish specific genes.</title>
        <authorList>
            <person name="Kim W."/>
            <person name="Song I."/>
            <person name="Jeong J.-H."/>
            <person name="Kim D."/>
            <person name="Kim S."/>
            <person name="Ryu S."/>
            <person name="Song J.Y."/>
            <person name="Lee S.K."/>
        </authorList>
    </citation>
    <scope>NUCLEOTIDE SEQUENCE [LARGE SCALE GENOMIC DNA]</scope>
    <source>
        <tissue evidence="2">Muscle</tissue>
    </source>
</reference>
<comment type="caution">
    <text evidence="2">The sequence shown here is derived from an EMBL/GenBank/DDBJ whole genome shotgun (WGS) entry which is preliminary data.</text>
</comment>
<dbReference type="AlphaFoldDB" id="A0A4Z2F5E1"/>
<feature type="region of interest" description="Disordered" evidence="1">
    <location>
        <begin position="169"/>
        <end position="208"/>
    </location>
</feature>
<protein>
    <submittedName>
        <fullName evidence="2">Uncharacterized protein</fullName>
    </submittedName>
</protein>
<evidence type="ECO:0000256" key="1">
    <source>
        <dbReference type="SAM" id="MobiDB-lite"/>
    </source>
</evidence>
<evidence type="ECO:0000313" key="3">
    <source>
        <dbReference type="Proteomes" id="UP000314294"/>
    </source>
</evidence>
<proteinExistence type="predicted"/>
<dbReference type="EMBL" id="SRLO01001665">
    <property type="protein sequence ID" value="TNN36070.1"/>
    <property type="molecule type" value="Genomic_DNA"/>
</dbReference>